<reference evidence="4" key="1">
    <citation type="submission" date="2016-06" db="UniProtKB">
        <authorList>
            <consortium name="WormBaseParasite"/>
        </authorList>
    </citation>
    <scope>IDENTIFICATION</scope>
</reference>
<evidence type="ECO:0000313" key="4">
    <source>
        <dbReference type="WBParaSite" id="TCNE_0001498301-mRNA-1"/>
    </source>
</evidence>
<dbReference type="PROSITE" id="PS00131">
    <property type="entry name" value="CARBOXYPEPT_SER_SER"/>
    <property type="match status" value="2"/>
</dbReference>
<dbReference type="Pfam" id="PF00450">
    <property type="entry name" value="Peptidase_S10"/>
    <property type="match status" value="3"/>
</dbReference>
<dbReference type="WBParaSite" id="TCNE_0001498301-mRNA-1">
    <property type="protein sequence ID" value="TCNE_0001498301-mRNA-1"/>
    <property type="gene ID" value="TCNE_0001498301"/>
</dbReference>
<dbReference type="AlphaFoldDB" id="A0A183V2L3"/>
<dbReference type="GO" id="GO:0004185">
    <property type="term" value="F:serine-type carboxypeptidase activity"/>
    <property type="evidence" value="ECO:0007669"/>
    <property type="project" value="UniProtKB-UniRule"/>
</dbReference>
<comment type="similarity">
    <text evidence="1 2">Belongs to the peptidase S10 family.</text>
</comment>
<keyword evidence="2" id="KW-0645">Protease</keyword>
<proteinExistence type="inferred from homology"/>
<dbReference type="Proteomes" id="UP000050794">
    <property type="component" value="Unassembled WGS sequence"/>
</dbReference>
<evidence type="ECO:0000313" key="3">
    <source>
        <dbReference type="Proteomes" id="UP000050794"/>
    </source>
</evidence>
<keyword evidence="2" id="KW-0378">Hydrolase</keyword>
<dbReference type="InterPro" id="IPR018202">
    <property type="entry name" value="Ser_caboxypep_ser_AS"/>
</dbReference>
<dbReference type="PANTHER" id="PTHR11802:SF480">
    <property type="entry name" value="CARBOXYPEPTIDASE"/>
    <property type="match status" value="1"/>
</dbReference>
<dbReference type="GO" id="GO:0006508">
    <property type="term" value="P:proteolysis"/>
    <property type="evidence" value="ECO:0007669"/>
    <property type="project" value="UniProtKB-KW"/>
</dbReference>
<organism evidence="3 4">
    <name type="scientific">Toxocara canis</name>
    <name type="common">Canine roundworm</name>
    <dbReference type="NCBI Taxonomy" id="6265"/>
    <lineage>
        <taxon>Eukaryota</taxon>
        <taxon>Metazoa</taxon>
        <taxon>Ecdysozoa</taxon>
        <taxon>Nematoda</taxon>
        <taxon>Chromadorea</taxon>
        <taxon>Rhabditida</taxon>
        <taxon>Spirurina</taxon>
        <taxon>Ascaridomorpha</taxon>
        <taxon>Ascaridoidea</taxon>
        <taxon>Toxocaridae</taxon>
        <taxon>Toxocara</taxon>
    </lineage>
</organism>
<name>A0A183V2L3_TOXCA</name>
<dbReference type="SUPFAM" id="SSF53474">
    <property type="entry name" value="alpha/beta-Hydrolases"/>
    <property type="match status" value="2"/>
</dbReference>
<dbReference type="InterPro" id="IPR001563">
    <property type="entry name" value="Peptidase_S10"/>
</dbReference>
<sequence>LDKRLCSVESCGSALCYFRFVESQRDPATDPVILWLNGGPGCSSLGGFFTELGPFRVNKDGKTLFENVYSWNKGANVIFLEAPHGVGYSYSERNPVDETYNDQKTATDNADAVAAFFERFPEYQNRPFFIAGESYAGIYVPTLSNEIVKRIKNNQIRNVNFQGFAVGNGMLNYYDQTNSVIDILYYRGVYGKEEFDSLQKCCQATGTATEHLGYCDFSQYIYIDPAGGVIRAKNYTNQVQRECANLVQQMSYDRVWDTINDVYNTYQDCYMDTAAAASMRAMRQSRLKKRLRSKAIISDGKNPFIDQGSEMNMGSTDAQGGFPCWMDAATENYLNLPEVRTALNIPPKLPSWNDCSATVGDHYTWQTFDTAPVFEEIFNSGLSLRILIYSGDTDTVCNFLGNEWLVERLSAKRNFIRTARAQWNFTDSAKFAPALGGYQKRFRSADSKIVMDFVTVKGAGHFVPLDRAGPSLQMIDNFVQNKPYDNLVNYSSEKKPLRLLYQPTPAPKWTRKDADRVWDLPGITYKLNFKHYSGYLNPSKGNYLHYWLVESQDNPSNDPLVIWFNGGPGCSSLIGMLTELGPFWPNPDGRTLMENVYSWNRVANLLFLESPRTVGYSYQNMSENSDQYFNDEKTAQDNFLAIMDFLSAYPEYYNRRLFVAGESYAGVYIPTVMDSLSTCCPKSEPLRYCDFSEWVGFDDGGDAHPINSSQCGYLVAQYGRDALWASSDIQDPYNMIQDCYLQKADAAAAAKQRIKESFIRRAAPGFLDQKTKMNFASTDSQGAFQCYNSLGVEQWLNWGDVRDALHIVPEAPPFTECRSAI</sequence>
<evidence type="ECO:0000256" key="1">
    <source>
        <dbReference type="ARBA" id="ARBA00009431"/>
    </source>
</evidence>
<dbReference type="Gene3D" id="3.40.50.1820">
    <property type="entry name" value="alpha/beta hydrolase"/>
    <property type="match status" value="2"/>
</dbReference>
<dbReference type="InterPro" id="IPR029058">
    <property type="entry name" value="AB_hydrolase_fold"/>
</dbReference>
<accession>A0A183V2L3</accession>
<evidence type="ECO:0000256" key="2">
    <source>
        <dbReference type="RuleBase" id="RU361156"/>
    </source>
</evidence>
<dbReference type="PRINTS" id="PR00724">
    <property type="entry name" value="CRBOXYPTASEC"/>
</dbReference>
<dbReference type="FunFam" id="3.40.50.1820:FF:000540">
    <property type="entry name" value="Carboxypeptidase"/>
    <property type="match status" value="1"/>
</dbReference>
<keyword evidence="3" id="KW-1185">Reference proteome</keyword>
<dbReference type="EC" id="3.4.16.-" evidence="2"/>
<dbReference type="PANTHER" id="PTHR11802">
    <property type="entry name" value="SERINE PROTEASE FAMILY S10 SERINE CARBOXYPEPTIDASE"/>
    <property type="match status" value="1"/>
</dbReference>
<dbReference type="FunFam" id="3.40.50.1820:FF:000222">
    <property type="entry name" value="Carboxypeptidase"/>
    <property type="match status" value="1"/>
</dbReference>
<protein>
    <recommendedName>
        <fullName evidence="2">Carboxypeptidase</fullName>
        <ecNumber evidence="2">3.4.16.-</ecNumber>
    </recommendedName>
</protein>
<keyword evidence="2" id="KW-0121">Carboxypeptidase</keyword>